<evidence type="ECO:0000256" key="11">
    <source>
        <dbReference type="ARBA" id="ARBA00022842"/>
    </source>
</evidence>
<dbReference type="Gene3D" id="3.40.50.10990">
    <property type="entry name" value="GTP cyclohydrolase II"/>
    <property type="match status" value="1"/>
</dbReference>
<evidence type="ECO:0000256" key="15">
    <source>
        <dbReference type="ARBA" id="ARBA00023268"/>
    </source>
</evidence>
<evidence type="ECO:0000256" key="13">
    <source>
        <dbReference type="ARBA" id="ARBA00023211"/>
    </source>
</evidence>
<dbReference type="Proteomes" id="UP000683520">
    <property type="component" value="Chromosome"/>
</dbReference>
<feature type="binding site" evidence="17">
    <location>
        <position position="179"/>
    </location>
    <ligand>
        <name>D-ribulose 5-phosphate</name>
        <dbReference type="ChEBI" id="CHEBI:58121"/>
    </ligand>
</feature>
<evidence type="ECO:0000256" key="17">
    <source>
        <dbReference type="HAMAP-Rule" id="MF_01283"/>
    </source>
</evidence>
<feature type="binding site" evidence="17">
    <location>
        <begin position="155"/>
        <end position="159"/>
    </location>
    <ligand>
        <name>D-ribulose 5-phosphate</name>
        <dbReference type="ChEBI" id="CHEBI:58121"/>
    </ligand>
</feature>
<dbReference type="NCBIfam" id="TIGR00505">
    <property type="entry name" value="ribA"/>
    <property type="match status" value="1"/>
</dbReference>
<sequence length="438" mass="47493">MTASAGSAGNHTTDLDTELNTVEEAIAAIREGKAVVVVDSEDRENEGDLIFAAQDATPELVAFMVRYTSGYICVSMSDERATALDLPPMVAQNQDLHGTAYAVTVDAATGTTGISARSRATTIALLADDSATPESFTRPGHVVPLRARDGGVLVRDGHTEAAVDLATLAGKAPVGALCEIVSEDDPADMARFDELRRFANTHGLPMISIEQLAAYRRQHERFVERSTATRLPTEFGEFTAVGYLDTLTETEHVALIAGELDALRDAEDVLVRVHSECLTGDVFGSRRCDCGPQLQESMRRIQQEGRGVIVYLRGHEGRGIGLLAKLRAYRLQDDGLDTVDANLEQGLPVDARDYSAASDILADLGIGSVDLMTNNPQKVDAFAGLIPKVAHRSRIEVVPNHDNIAYLRTKRDRMGHDLPGILGWTEEHNTQHPQHHTN</sequence>
<dbReference type="SUPFAM" id="SSF55821">
    <property type="entry name" value="YrdC/RibB"/>
    <property type="match status" value="1"/>
</dbReference>
<comment type="catalytic activity">
    <reaction evidence="16 17">
        <text>GTP + 4 H2O = 2,5-diamino-6-hydroxy-4-(5-phosphoribosylamino)-pyrimidine + formate + 2 phosphate + 3 H(+)</text>
        <dbReference type="Rhea" id="RHEA:23704"/>
        <dbReference type="ChEBI" id="CHEBI:15377"/>
        <dbReference type="ChEBI" id="CHEBI:15378"/>
        <dbReference type="ChEBI" id="CHEBI:15740"/>
        <dbReference type="ChEBI" id="CHEBI:37565"/>
        <dbReference type="ChEBI" id="CHEBI:43474"/>
        <dbReference type="ChEBI" id="CHEBI:58614"/>
        <dbReference type="EC" id="3.5.4.25"/>
    </reaction>
</comment>
<keyword evidence="7 17" id="KW-0479">Metal-binding</keyword>
<protein>
    <recommendedName>
        <fullName evidence="17">Riboflavin biosynthesis protein RibBA</fullName>
    </recommendedName>
    <domain>
        <recommendedName>
            <fullName evidence="17">3,4-dihydroxy-2-butanone 4-phosphate synthase</fullName>
            <shortName evidence="17">DHBP synthase</shortName>
            <ecNumber evidence="17">4.1.99.12</ecNumber>
        </recommendedName>
    </domain>
    <domain>
        <recommendedName>
            <fullName evidence="17">GTP cyclohydrolase-2</fullName>
            <ecNumber evidence="17">3.5.4.25</ecNumber>
        </recommendedName>
        <alternativeName>
            <fullName evidence="17">GTP cyclohydrolase II</fullName>
        </alternativeName>
    </domain>
</protein>
<dbReference type="PANTHER" id="PTHR21327:SF18">
    <property type="entry name" value="3,4-DIHYDROXY-2-BUTANONE 4-PHOSPHATE SYNTHASE"/>
    <property type="match status" value="1"/>
</dbReference>
<keyword evidence="12 17" id="KW-0342">GTP-binding</keyword>
<dbReference type="HAMAP" id="MF_00180">
    <property type="entry name" value="RibB"/>
    <property type="match status" value="1"/>
</dbReference>
<dbReference type="PANTHER" id="PTHR21327">
    <property type="entry name" value="GTP CYCLOHYDROLASE II-RELATED"/>
    <property type="match status" value="1"/>
</dbReference>
<comment type="catalytic activity">
    <reaction evidence="1 17">
        <text>D-ribulose 5-phosphate = (2S)-2-hydroxy-3-oxobutyl phosphate + formate + H(+)</text>
        <dbReference type="Rhea" id="RHEA:18457"/>
        <dbReference type="ChEBI" id="CHEBI:15378"/>
        <dbReference type="ChEBI" id="CHEBI:15740"/>
        <dbReference type="ChEBI" id="CHEBI:58121"/>
        <dbReference type="ChEBI" id="CHEBI:58830"/>
        <dbReference type="EC" id="4.1.99.12"/>
    </reaction>
</comment>
<feature type="binding site" evidence="17">
    <location>
        <position position="378"/>
    </location>
    <ligand>
        <name>GTP</name>
        <dbReference type="ChEBI" id="CHEBI:37565"/>
    </ligand>
</feature>
<keyword evidence="14 17" id="KW-0456">Lyase</keyword>
<evidence type="ECO:0000256" key="12">
    <source>
        <dbReference type="ARBA" id="ARBA00023134"/>
    </source>
</evidence>
<dbReference type="Pfam" id="PF00925">
    <property type="entry name" value="GTP_cyclohydro2"/>
    <property type="match status" value="1"/>
</dbReference>
<evidence type="ECO:0000256" key="1">
    <source>
        <dbReference type="ARBA" id="ARBA00000141"/>
    </source>
</evidence>
<feature type="region of interest" description="DHBP synthase" evidence="17">
    <location>
        <begin position="1"/>
        <end position="218"/>
    </location>
</feature>
<feature type="binding site" evidence="17">
    <location>
        <begin position="43"/>
        <end position="44"/>
    </location>
    <ligand>
        <name>D-ribulose 5-phosphate</name>
        <dbReference type="ChEBI" id="CHEBI:58121"/>
    </ligand>
</feature>
<dbReference type="EMBL" id="CP077302">
    <property type="protein sequence ID" value="QXB18459.1"/>
    <property type="molecule type" value="Genomic_DNA"/>
</dbReference>
<keyword evidence="20" id="KW-1185">Reference proteome</keyword>
<keyword evidence="11 17" id="KW-0460">Magnesium</keyword>
<accession>A0ABX8KXA3</accession>
<proteinExistence type="inferred from homology"/>
<dbReference type="InterPro" id="IPR000422">
    <property type="entry name" value="DHBP_synthase_RibB"/>
</dbReference>
<evidence type="ECO:0000256" key="6">
    <source>
        <dbReference type="ARBA" id="ARBA00022619"/>
    </source>
</evidence>
<feature type="binding site" evidence="17">
    <location>
        <position position="373"/>
    </location>
    <ligand>
        <name>GTP</name>
        <dbReference type="ChEBI" id="CHEBI:37565"/>
    </ligand>
</feature>
<feature type="region of interest" description="GTP cyclohydrolase II" evidence="17">
    <location>
        <begin position="219"/>
        <end position="438"/>
    </location>
</feature>
<dbReference type="PIRSF" id="PIRSF001259">
    <property type="entry name" value="RibA"/>
    <property type="match status" value="1"/>
</dbReference>
<evidence type="ECO:0000256" key="9">
    <source>
        <dbReference type="ARBA" id="ARBA00022801"/>
    </source>
</evidence>
<feature type="binding site" evidence="17">
    <location>
        <position position="44"/>
    </location>
    <ligand>
        <name>Mg(2+)</name>
        <dbReference type="ChEBI" id="CHEBI:18420"/>
        <label>2</label>
    </ligand>
</feature>
<dbReference type="HAMAP" id="MF_00179">
    <property type="entry name" value="RibA"/>
    <property type="match status" value="1"/>
</dbReference>
<evidence type="ECO:0000256" key="3">
    <source>
        <dbReference type="ARBA" id="ARBA00004853"/>
    </source>
</evidence>
<evidence type="ECO:0000259" key="18">
    <source>
        <dbReference type="Pfam" id="PF00925"/>
    </source>
</evidence>
<dbReference type="InterPro" id="IPR017945">
    <property type="entry name" value="DHBP_synth_RibB-like_a/b_dom"/>
</dbReference>
<dbReference type="EC" id="4.1.99.12" evidence="17"/>
<evidence type="ECO:0000256" key="14">
    <source>
        <dbReference type="ARBA" id="ARBA00023239"/>
    </source>
</evidence>
<dbReference type="InterPro" id="IPR000926">
    <property type="entry name" value="RibA"/>
</dbReference>
<dbReference type="NCBIfam" id="TIGR00506">
    <property type="entry name" value="ribB"/>
    <property type="match status" value="1"/>
</dbReference>
<dbReference type="InterPro" id="IPR036144">
    <property type="entry name" value="RibA-like_sf"/>
</dbReference>
<evidence type="ECO:0000256" key="8">
    <source>
        <dbReference type="ARBA" id="ARBA00022741"/>
    </source>
</evidence>
<keyword evidence="8 17" id="KW-0547">Nucleotide-binding</keyword>
<comment type="pathway">
    <text evidence="4 17">Cofactor biosynthesis; riboflavin biosynthesis; 2-hydroxy-3-oxobutyl phosphate from D-ribulose 5-phosphate: step 1/1.</text>
</comment>
<feature type="binding site" evidence="17">
    <location>
        <position position="338"/>
    </location>
    <ligand>
        <name>GTP</name>
        <dbReference type="ChEBI" id="CHEBI:37565"/>
    </ligand>
</feature>
<feature type="binding site" evidence="17">
    <location>
        <position position="277"/>
    </location>
    <ligand>
        <name>Zn(2+)</name>
        <dbReference type="ChEBI" id="CHEBI:29105"/>
        <note>catalytic</note>
    </ligand>
</feature>
<dbReference type="NCBIfam" id="NF001591">
    <property type="entry name" value="PRK00393.1"/>
    <property type="match status" value="1"/>
</dbReference>
<keyword evidence="15 17" id="KW-0511">Multifunctional enzyme</keyword>
<feature type="binding site" evidence="17">
    <location>
        <position position="44"/>
    </location>
    <ligand>
        <name>Mg(2+)</name>
        <dbReference type="ChEBI" id="CHEBI:18420"/>
        <label>1</label>
    </ligand>
</feature>
<dbReference type="GeneID" id="92750818"/>
<comment type="similarity">
    <text evidence="5 17">In the N-terminal section; belongs to the DHBP synthase family.</text>
</comment>
<evidence type="ECO:0000313" key="20">
    <source>
        <dbReference type="Proteomes" id="UP000683520"/>
    </source>
</evidence>
<comment type="function">
    <text evidence="17">Catalyzes the conversion of GTP to 2,5-diamino-6-ribosylamino-4(3H)-pyrimidinone 5'-phosphate (DARP), formate and pyrophosphate.</text>
</comment>
<dbReference type="HAMAP" id="MF_01283">
    <property type="entry name" value="RibBA"/>
    <property type="match status" value="1"/>
</dbReference>
<feature type="active site" description="Proton acceptor; for GTP cyclohydrolase activity" evidence="17">
    <location>
        <position position="350"/>
    </location>
</feature>
<keyword evidence="9 17" id="KW-0378">Hydrolase</keyword>
<feature type="binding site" evidence="17">
    <location>
        <position position="293"/>
    </location>
    <ligand>
        <name>GTP</name>
        <dbReference type="ChEBI" id="CHEBI:37565"/>
    </ligand>
</feature>
<keyword evidence="13 17" id="KW-0464">Manganese</keyword>
<dbReference type="InterPro" id="IPR032677">
    <property type="entry name" value="GTP_cyclohydro_II"/>
</dbReference>
<evidence type="ECO:0000313" key="19">
    <source>
        <dbReference type="EMBL" id="QXB18459.1"/>
    </source>
</evidence>
<comment type="pathway">
    <text evidence="3 17">Cofactor biosynthesis; riboflavin biosynthesis; 5-amino-6-(D-ribitylamino)uracil from GTP: step 1/4.</text>
</comment>
<evidence type="ECO:0000256" key="4">
    <source>
        <dbReference type="ARBA" id="ARBA00004904"/>
    </source>
</evidence>
<evidence type="ECO:0000256" key="16">
    <source>
        <dbReference type="ARBA" id="ARBA00049295"/>
    </source>
</evidence>
<dbReference type="GO" id="GO:0008686">
    <property type="term" value="F:3,4-dihydroxy-2-butanone-4-phosphate synthase activity"/>
    <property type="evidence" value="ECO:0007669"/>
    <property type="project" value="UniProtKB-EC"/>
</dbReference>
<dbReference type="Pfam" id="PF00926">
    <property type="entry name" value="DHBP_synthase"/>
    <property type="match status" value="1"/>
</dbReference>
<comment type="function">
    <text evidence="2 17">Catalyzes the conversion of D-ribulose 5-phosphate to formate and 3,4-dihydroxy-2-butanone 4-phosphate.</text>
</comment>
<keyword evidence="6 17" id="KW-0686">Riboflavin biosynthesis</keyword>
<dbReference type="SUPFAM" id="SSF142695">
    <property type="entry name" value="RibA-like"/>
    <property type="match status" value="1"/>
</dbReference>
<dbReference type="Gene3D" id="3.90.870.10">
    <property type="entry name" value="DHBP synthase"/>
    <property type="match status" value="1"/>
</dbReference>
<feature type="site" description="Essential for DHBP synthase activity" evidence="17">
    <location>
        <position position="141"/>
    </location>
</feature>
<dbReference type="InterPro" id="IPR016299">
    <property type="entry name" value="Riboflavin_synth_RibBA"/>
</dbReference>
<keyword evidence="10 17" id="KW-0862">Zinc</keyword>
<feature type="site" description="Essential for DHBP synthase activity" evidence="17">
    <location>
        <position position="179"/>
    </location>
</feature>
<dbReference type="GO" id="GO:0003935">
    <property type="term" value="F:GTP cyclohydrolase II activity"/>
    <property type="evidence" value="ECO:0007669"/>
    <property type="project" value="UniProtKB-EC"/>
</dbReference>
<comment type="similarity">
    <text evidence="17">In the C-terminal section; belongs to the GTP cyclohydrolase II family.</text>
</comment>
<dbReference type="RefSeq" id="WP_092103104.1">
    <property type="nucleotide sequence ID" value="NZ_CP047198.1"/>
</dbReference>
<gene>
    <name evidence="17" type="primary">ribBA</name>
    <name evidence="19" type="ORF">I6L55_11520</name>
</gene>
<feature type="domain" description="GTP cyclohydrolase II" evidence="18">
    <location>
        <begin position="225"/>
        <end position="385"/>
    </location>
</feature>
<comment type="cofactor">
    <cofactor evidence="17">
        <name>Mg(2+)</name>
        <dbReference type="ChEBI" id="CHEBI:18420"/>
    </cofactor>
    <cofactor evidence="17">
        <name>Mn(2+)</name>
        <dbReference type="ChEBI" id="CHEBI:29035"/>
    </cofactor>
    <text evidence="17">Binds 2 divalent metal cations per subunit. Magnesium or manganese.</text>
</comment>
<evidence type="ECO:0000256" key="5">
    <source>
        <dbReference type="ARBA" id="ARBA00005520"/>
    </source>
</evidence>
<evidence type="ECO:0000256" key="7">
    <source>
        <dbReference type="ARBA" id="ARBA00022723"/>
    </source>
</evidence>
<name>A0ABX8KXA3_9CORY</name>
<dbReference type="EC" id="3.5.4.25" evidence="17"/>
<feature type="binding site" evidence="17">
    <location>
        <position position="290"/>
    </location>
    <ligand>
        <name>Zn(2+)</name>
        <dbReference type="ChEBI" id="CHEBI:29105"/>
        <note>catalytic</note>
    </ligand>
</feature>
<feature type="binding site" evidence="17">
    <location>
        <position position="48"/>
    </location>
    <ligand>
        <name>D-ribulose 5-phosphate</name>
        <dbReference type="ChEBI" id="CHEBI:58121"/>
    </ligand>
</feature>
<organism evidence="19 20">
    <name type="scientific">Corynebacterium coyleae</name>
    <dbReference type="NCBI Taxonomy" id="53374"/>
    <lineage>
        <taxon>Bacteria</taxon>
        <taxon>Bacillati</taxon>
        <taxon>Actinomycetota</taxon>
        <taxon>Actinomycetes</taxon>
        <taxon>Mycobacteriales</taxon>
        <taxon>Corynebacteriaceae</taxon>
        <taxon>Corynebacterium</taxon>
    </lineage>
</organism>
<feature type="binding site" evidence="17">
    <location>
        <position position="158"/>
    </location>
    <ligand>
        <name>Mg(2+)</name>
        <dbReference type="ChEBI" id="CHEBI:18420"/>
        <label>2</label>
    </ligand>
</feature>
<reference evidence="19 20" key="1">
    <citation type="submission" date="2021-06" db="EMBL/GenBank/DDBJ databases">
        <title>FDA dAtabase for Regulatory Grade micrObial Sequences (FDA-ARGOS): Supporting development and validation of Infectious Disease Dx tests.</title>
        <authorList>
            <person name="Sproer C."/>
            <person name="Gronow S."/>
            <person name="Severitt S."/>
            <person name="Schroder I."/>
            <person name="Tallon L."/>
            <person name="Sadzewicz L."/>
            <person name="Zhao X."/>
            <person name="Boylan J."/>
            <person name="Ott S."/>
            <person name="Bowen H."/>
            <person name="Vavikolanu K."/>
            <person name="Mehta A."/>
            <person name="Aluvathingal J."/>
            <person name="Nadendla S."/>
            <person name="Lowell S."/>
            <person name="Myers T."/>
            <person name="Yan Y."/>
        </authorList>
    </citation>
    <scope>NUCLEOTIDE SEQUENCE [LARGE SCALE GENOMIC DNA]</scope>
    <source>
        <strain evidence="19 20">FDAARGOS 1425</strain>
    </source>
</reference>
<comment type="cofactor">
    <cofactor evidence="17">
        <name>Zn(2+)</name>
        <dbReference type="ChEBI" id="CHEBI:29105"/>
    </cofactor>
    <text evidence="17">Binds 1 zinc ion per subunit.</text>
</comment>
<evidence type="ECO:0000256" key="2">
    <source>
        <dbReference type="ARBA" id="ARBA00002284"/>
    </source>
</evidence>
<evidence type="ECO:0000256" key="10">
    <source>
        <dbReference type="ARBA" id="ARBA00022833"/>
    </source>
</evidence>
<dbReference type="CDD" id="cd00641">
    <property type="entry name" value="GTP_cyclohydro2"/>
    <property type="match status" value="1"/>
</dbReference>
<feature type="binding site" evidence="17">
    <location>
        <begin position="316"/>
        <end position="318"/>
    </location>
    <ligand>
        <name>GTP</name>
        <dbReference type="ChEBI" id="CHEBI:37565"/>
    </ligand>
</feature>
<dbReference type="NCBIfam" id="NF006803">
    <property type="entry name" value="PRK09311.1"/>
    <property type="match status" value="1"/>
</dbReference>
<feature type="active site" description="Nucleophile; for GTP cyclohydrolase activity" evidence="17">
    <location>
        <position position="352"/>
    </location>
</feature>
<feature type="binding site" evidence="17">
    <location>
        <begin position="272"/>
        <end position="276"/>
    </location>
    <ligand>
        <name>GTP</name>
        <dbReference type="ChEBI" id="CHEBI:37565"/>
    </ligand>
</feature>
<feature type="binding site" evidence="17">
    <location>
        <position position="288"/>
    </location>
    <ligand>
        <name>Zn(2+)</name>
        <dbReference type="ChEBI" id="CHEBI:29105"/>
        <note>catalytic</note>
    </ligand>
</feature>